<sequence>MYFRRISMSFLALSVCIVSVVSAAEESISTRSLTHEEAPFVFSTKSPIVGSTKAPAPTPFSEPLFWNQFRGTINGPGAYDDHLGGAVDSSANGRIVAYGARYDSTCEAGFRAGTVRVSYYDSESSEWKQLGQTLYGEGEEDYFGKSVKLSANGYTLAVSANAYKTSDGDGAGYFEVYKYKKKKKTWKRLGKRITSEGMGDESGWGLSLSADGMTVAVGSYAHDGPSDNNNNIGQTRIFRFDDTDWVQRGKSIYGEVDSRDGTSVDLSADGMMVVIGGPETVYGLGKKLGRARVFKYINDKWRQKGDDLIGKTDGGEMGLAVSISGDGKTVAISAGCYYYCEKKPGNDRVKVYKLKAGTWNKVGESIYREDNESAFAKAISLSEDGNTIALNAMRGDSDDYTAEGLAKVYNLVDGKKWKKLGQSVIFHPHLFGYNGDNSDNIALSANGRVLVVGSSEKKNSNVKVFRLGSYKDTPSPTQSPTASTKAPIAAPSTKAPKPTLSPRPSLPKKYWGEKGQILAPDEPGFYNTGFSVASSKEGNIIAINSDFESAPPPTGNKKKGSAMIYKFNLTSNVWETMGKRIFGNPDESSFGVSMALSAQGTHFAIGSTGYDGDRGRVNIYSFDEDDWLQLGQSLVGKCRKDSVGWGLSLSTNGEIIAVGGYNGDKNTDDDNTANSEQGYTMIYKYKNKRDKWLPLGKKIFGETPDEEDGTSVDLSGDGKTVIIGGPYFGKGYLGRARVFKLIKKTVAGKAENTWEQVAKDMIGEVGEGEYGTSVSMSLDGSVIAVGSGCYYFCNHNGKNGPYVGYVDVFKINKKDTKWKQLGNRIFASKSGYKDFGNSVSLSNDGKTVAFGAIESDGKMSTKVFQLNNKKWDKVGETIYGGGDYSQYSSQHVALSGDASTLVVGDREENKATVYTQLGLPS</sequence>
<feature type="chain" id="PRO_5031260727" evidence="2">
    <location>
        <begin position="24"/>
        <end position="921"/>
    </location>
</feature>
<feature type="region of interest" description="Disordered" evidence="1">
    <location>
        <begin position="469"/>
        <end position="509"/>
    </location>
</feature>
<evidence type="ECO:0000313" key="3">
    <source>
        <dbReference type="EMBL" id="CAE0477957.1"/>
    </source>
</evidence>
<dbReference type="InterPro" id="IPR037293">
    <property type="entry name" value="Gal_Oxidase_central_sf"/>
</dbReference>
<reference evidence="3" key="1">
    <citation type="submission" date="2021-01" db="EMBL/GenBank/DDBJ databases">
        <authorList>
            <person name="Corre E."/>
            <person name="Pelletier E."/>
            <person name="Niang G."/>
            <person name="Scheremetjew M."/>
            <person name="Finn R."/>
            <person name="Kale V."/>
            <person name="Holt S."/>
            <person name="Cochrane G."/>
            <person name="Meng A."/>
            <person name="Brown T."/>
            <person name="Cohen L."/>
        </authorList>
    </citation>
    <scope>NUCLEOTIDE SEQUENCE</scope>
    <source>
        <strain evidence="3">MM31A-1</strain>
    </source>
</reference>
<dbReference type="Gene3D" id="2.130.10.80">
    <property type="entry name" value="Galactose oxidase/kelch, beta-propeller"/>
    <property type="match status" value="2"/>
</dbReference>
<evidence type="ECO:0000256" key="2">
    <source>
        <dbReference type="SAM" id="SignalP"/>
    </source>
</evidence>
<dbReference type="PANTHER" id="PTHR36220">
    <property type="entry name" value="UNNAMED PRODUCT"/>
    <property type="match status" value="1"/>
</dbReference>
<accession>A0A7S3QHW4</accession>
<feature type="compositionally biased region" description="Low complexity" evidence="1">
    <location>
        <begin position="473"/>
        <end position="487"/>
    </location>
</feature>
<dbReference type="InterPro" id="IPR011043">
    <property type="entry name" value="Gal_Oxase/kelch_b-propeller"/>
</dbReference>
<protein>
    <submittedName>
        <fullName evidence="3">Uncharacterized protein</fullName>
    </submittedName>
</protein>
<dbReference type="PANTHER" id="PTHR36220:SF1">
    <property type="entry name" value="GAMMA TUBULIN COMPLEX COMPONENT C-TERMINAL DOMAIN-CONTAINING PROTEIN"/>
    <property type="match status" value="1"/>
</dbReference>
<dbReference type="EMBL" id="HBIO01029737">
    <property type="protein sequence ID" value="CAE0477957.1"/>
    <property type="molecule type" value="Transcribed_RNA"/>
</dbReference>
<name>A0A7S3QHW4_9STRA</name>
<feature type="signal peptide" evidence="2">
    <location>
        <begin position="1"/>
        <end position="23"/>
    </location>
</feature>
<dbReference type="SUPFAM" id="SSF50965">
    <property type="entry name" value="Galactose oxidase, central domain"/>
    <property type="match status" value="3"/>
</dbReference>
<proteinExistence type="predicted"/>
<gene>
    <name evidence="3" type="ORF">CDEB00056_LOCUS22810</name>
</gene>
<evidence type="ECO:0000256" key="1">
    <source>
        <dbReference type="SAM" id="MobiDB-lite"/>
    </source>
</evidence>
<keyword evidence="2" id="KW-0732">Signal</keyword>
<organism evidence="3">
    <name type="scientific">Chaetoceros debilis</name>
    <dbReference type="NCBI Taxonomy" id="122233"/>
    <lineage>
        <taxon>Eukaryota</taxon>
        <taxon>Sar</taxon>
        <taxon>Stramenopiles</taxon>
        <taxon>Ochrophyta</taxon>
        <taxon>Bacillariophyta</taxon>
        <taxon>Coscinodiscophyceae</taxon>
        <taxon>Chaetocerotophycidae</taxon>
        <taxon>Chaetocerotales</taxon>
        <taxon>Chaetocerotaceae</taxon>
        <taxon>Chaetoceros</taxon>
    </lineage>
</organism>
<dbReference type="AlphaFoldDB" id="A0A7S3QHW4"/>